<accession>A0AA35ZLZ5</accession>
<evidence type="ECO:0000313" key="4">
    <source>
        <dbReference type="Proteomes" id="UP001177003"/>
    </source>
</evidence>
<feature type="region of interest" description="Disordered" evidence="1">
    <location>
        <begin position="140"/>
        <end position="169"/>
    </location>
</feature>
<dbReference type="Pfam" id="PF23324">
    <property type="entry name" value="DUF7086"/>
    <property type="match status" value="1"/>
</dbReference>
<dbReference type="InterPro" id="IPR055513">
    <property type="entry name" value="DUF7086"/>
</dbReference>
<dbReference type="PANTHER" id="PTHR34272:SF1">
    <property type="entry name" value="EXPRESSED PROTEIN"/>
    <property type="match status" value="1"/>
</dbReference>
<dbReference type="PANTHER" id="PTHR34272">
    <property type="entry name" value="EXPRESSED PROTEIN"/>
    <property type="match status" value="1"/>
</dbReference>
<dbReference type="EMBL" id="OX465083">
    <property type="protein sequence ID" value="CAI9294678.1"/>
    <property type="molecule type" value="Genomic_DNA"/>
</dbReference>
<protein>
    <recommendedName>
        <fullName evidence="2">DUF7086 domain-containing protein</fullName>
    </recommendedName>
</protein>
<evidence type="ECO:0000259" key="2">
    <source>
        <dbReference type="Pfam" id="PF23324"/>
    </source>
</evidence>
<dbReference type="AlphaFoldDB" id="A0AA35ZLZ5"/>
<gene>
    <name evidence="3" type="ORF">LSALG_LOCUS33651</name>
</gene>
<evidence type="ECO:0000313" key="3">
    <source>
        <dbReference type="EMBL" id="CAI9294678.1"/>
    </source>
</evidence>
<feature type="domain" description="DUF7086" evidence="2">
    <location>
        <begin position="180"/>
        <end position="312"/>
    </location>
</feature>
<keyword evidence="4" id="KW-1185">Reference proteome</keyword>
<reference evidence="3" key="1">
    <citation type="submission" date="2023-04" db="EMBL/GenBank/DDBJ databases">
        <authorList>
            <person name="Vijverberg K."/>
            <person name="Xiong W."/>
            <person name="Schranz E."/>
        </authorList>
    </citation>
    <scope>NUCLEOTIDE SEQUENCE</scope>
</reference>
<dbReference type="Proteomes" id="UP001177003">
    <property type="component" value="Chromosome 7"/>
</dbReference>
<proteinExistence type="predicted"/>
<feature type="compositionally biased region" description="Basic residues" evidence="1">
    <location>
        <begin position="145"/>
        <end position="158"/>
    </location>
</feature>
<name>A0AA35ZLZ5_LACSI</name>
<organism evidence="3 4">
    <name type="scientific">Lactuca saligna</name>
    <name type="common">Willowleaf lettuce</name>
    <dbReference type="NCBI Taxonomy" id="75948"/>
    <lineage>
        <taxon>Eukaryota</taxon>
        <taxon>Viridiplantae</taxon>
        <taxon>Streptophyta</taxon>
        <taxon>Embryophyta</taxon>
        <taxon>Tracheophyta</taxon>
        <taxon>Spermatophyta</taxon>
        <taxon>Magnoliopsida</taxon>
        <taxon>eudicotyledons</taxon>
        <taxon>Gunneridae</taxon>
        <taxon>Pentapetalae</taxon>
        <taxon>asterids</taxon>
        <taxon>campanulids</taxon>
        <taxon>Asterales</taxon>
        <taxon>Asteraceae</taxon>
        <taxon>Cichorioideae</taxon>
        <taxon>Cichorieae</taxon>
        <taxon>Lactucinae</taxon>
        <taxon>Lactuca</taxon>
    </lineage>
</organism>
<evidence type="ECO:0000256" key="1">
    <source>
        <dbReference type="SAM" id="MobiDB-lite"/>
    </source>
</evidence>
<sequence length="321" mass="35752">MEATPATSRLEIDPSARGFKCSSKSKAISMEATQATSRLEIDPSARGFKCSSKAISMEATQATSHLEIDPSARGFKCSSKSKAISMEATQATSHLEVDPSARAFKRSSKAISMEATPAASHLEIDPLNYTISLPLPVVPPAAAPRTRRNGRQAPRHGKSPTIPPPFPWATNHRATVHSIKHLTDAGINVISGDVHCKRCDRQYKIEYDLKQKFHDIACYVAENKYKFRERAPATWMNPVLPKCNHCGQDNVMKPVMAEKKKEINWLFLLLGQMLGCCTLEQLKYFCKHTKNHRTGAKDRVLFLTYLGLCKQVDPNGPFERE</sequence>